<name>A0A6I6C4R1_9MOLU</name>
<keyword evidence="1" id="KW-0812">Transmembrane</keyword>
<dbReference type="EMBL" id="CP046276">
    <property type="protein sequence ID" value="QGS51797.1"/>
    <property type="molecule type" value="Genomic_DNA"/>
</dbReference>
<evidence type="ECO:0000313" key="3">
    <source>
        <dbReference type="Proteomes" id="UP000424468"/>
    </source>
</evidence>
<evidence type="ECO:0000313" key="2">
    <source>
        <dbReference type="EMBL" id="QGS51797.1"/>
    </source>
</evidence>
<dbReference type="KEGG" id="stab:STABA_v1c04340"/>
<dbReference type="AlphaFoldDB" id="A0A6I6C4R1"/>
<organism evidence="2 3">
    <name type="scientific">Spiroplasma tabanidicola</name>
    <dbReference type="NCBI Taxonomy" id="324079"/>
    <lineage>
        <taxon>Bacteria</taxon>
        <taxon>Bacillati</taxon>
        <taxon>Mycoplasmatota</taxon>
        <taxon>Mollicutes</taxon>
        <taxon>Entomoplasmatales</taxon>
        <taxon>Spiroplasmataceae</taxon>
        <taxon>Spiroplasma</taxon>
    </lineage>
</organism>
<dbReference type="OrthoDB" id="388697at2"/>
<dbReference type="RefSeq" id="WP_156006121.1">
    <property type="nucleotide sequence ID" value="NZ_CP046276.1"/>
</dbReference>
<reference evidence="2 3" key="1">
    <citation type="submission" date="2019-11" db="EMBL/GenBank/DDBJ databases">
        <title>Complete genome sequence of Spiroplasma tabanidicola TAUS-1 (DSM 22603).</title>
        <authorList>
            <person name="Huang C.-T."/>
            <person name="Lin Y.-C."/>
            <person name="Kuo C.-H."/>
        </authorList>
    </citation>
    <scope>NUCLEOTIDE SEQUENCE [LARGE SCALE GENOMIC DNA]</scope>
    <source>
        <strain evidence="2 3">TAUS-1</strain>
    </source>
</reference>
<protein>
    <submittedName>
        <fullName evidence="2">Uncharacterized protein</fullName>
    </submittedName>
</protein>
<keyword evidence="1" id="KW-1133">Transmembrane helix</keyword>
<accession>A0A6I6C4R1</accession>
<keyword evidence="3" id="KW-1185">Reference proteome</keyword>
<dbReference type="Proteomes" id="UP000424468">
    <property type="component" value="Chromosome"/>
</dbReference>
<feature type="transmembrane region" description="Helical" evidence="1">
    <location>
        <begin position="6"/>
        <end position="29"/>
    </location>
</feature>
<sequence length="296" mass="35776">MSHDIIICLSTIVLIVFLIAIPGMFYLLVSKNKRKVKTVEEIINEPFFVNEEHKKENWWISKDGSFEKKWLLKQDFDYKVDFFEYYENFSNGFFSSKFIRTKYVLVELMDLKSINKTVDRLNSYSNCLENIWWKKYKPLFEKQFKEVYSITSAPVYFFYKYYFKFVYDLKNVLAHYMTTIIIPNTIFSELKAKHLKSLEINKNVDYQKNINFAFEQVKIIAELLENKIKEEFKKELITKGKEWKFDYNEENAFKFIFEEDSFIKRVLLTDSAKKSKINSNSNFVKHEKDEKQNFNI</sequence>
<evidence type="ECO:0000256" key="1">
    <source>
        <dbReference type="SAM" id="Phobius"/>
    </source>
</evidence>
<proteinExistence type="predicted"/>
<gene>
    <name evidence="2" type="ORF">STABA_v1c04340</name>
</gene>
<keyword evidence="1" id="KW-0472">Membrane</keyword>